<proteinExistence type="predicted"/>
<organism evidence="3 4">
    <name type="scientific">Cellulosimicrobium arenosum</name>
    <dbReference type="NCBI Taxonomy" id="2708133"/>
    <lineage>
        <taxon>Bacteria</taxon>
        <taxon>Bacillati</taxon>
        <taxon>Actinomycetota</taxon>
        <taxon>Actinomycetes</taxon>
        <taxon>Micrococcales</taxon>
        <taxon>Promicromonosporaceae</taxon>
        <taxon>Cellulosimicrobium</taxon>
    </lineage>
</organism>
<evidence type="ECO:0000313" key="3">
    <source>
        <dbReference type="EMBL" id="MBD8080119.1"/>
    </source>
</evidence>
<reference evidence="3" key="1">
    <citation type="journal article" date="2018" name="Curr. Microbiol.">
        <title>Cellulosimicrobium arenosum sp. nov., Isolated from Marine Sediment Sand.</title>
        <authorList>
            <person name="Oh M."/>
            <person name="Kim J.H."/>
            <person name="Yoon J.H."/>
            <person name="Schumann P."/>
            <person name="Kim W."/>
        </authorList>
    </citation>
    <scope>NUCLEOTIDE SEQUENCE</scope>
    <source>
        <strain evidence="3">KCTC 49039</strain>
    </source>
</reference>
<comment type="caution">
    <text evidence="3">The sequence shown here is derived from an EMBL/GenBank/DDBJ whole genome shotgun (WGS) entry which is preliminary data.</text>
</comment>
<gene>
    <name evidence="3" type="ORF">IF651_13755</name>
</gene>
<feature type="domain" description="DUF8094" evidence="2">
    <location>
        <begin position="51"/>
        <end position="340"/>
    </location>
</feature>
<dbReference type="PROSITE" id="PS51257">
    <property type="entry name" value="PROKAR_LIPOPROTEIN"/>
    <property type="match status" value="1"/>
</dbReference>
<dbReference type="Pfam" id="PF26366">
    <property type="entry name" value="DUF8094"/>
    <property type="match status" value="1"/>
</dbReference>
<protein>
    <recommendedName>
        <fullName evidence="2">DUF8094 domain-containing protein</fullName>
    </recommendedName>
</protein>
<feature type="region of interest" description="Disordered" evidence="1">
    <location>
        <begin position="33"/>
        <end position="53"/>
    </location>
</feature>
<keyword evidence="4" id="KW-1185">Reference proteome</keyword>
<evidence type="ECO:0000259" key="2">
    <source>
        <dbReference type="Pfam" id="PF26366"/>
    </source>
</evidence>
<dbReference type="AlphaFoldDB" id="A0A927PFV5"/>
<name>A0A927PFV5_9MICO</name>
<reference evidence="3" key="2">
    <citation type="submission" date="2020-09" db="EMBL/GenBank/DDBJ databases">
        <authorList>
            <person name="Yu Y."/>
        </authorList>
    </citation>
    <scope>NUCLEOTIDE SEQUENCE</scope>
    <source>
        <strain evidence="3">KCTC 49039</strain>
    </source>
</reference>
<sequence>MTLTRHAHPSSRSPRGLLRVSALAAGAALLAGCAAPLPTPDPEGEPDPAPPVLTEAQEAEVLTAVGTALEEADAETDPELLEGRVTGPALRIRTSQLEVAAKRKKADLVTELPTDVQGVVVPTTQTWPRTSYAVSEQPENLQSPRLIALDQDSARDQYELWGWVQLLPGIEMPSFADPALGSEAVAADDDSLLVTPQDAVAQYVDVLNLASKSDYADTFEDDPFRTFLASEAKRQGKALKAADGKRSMSFETLDEPVHAVRTADGGAMVMSSLTSLETLRVEEGGKVSPATETQKSLFGDADPTNALKIRYDDLVALYVPPAESDEQVRLLGYTHVATAARTD</sequence>
<dbReference type="EMBL" id="JACYHB010000012">
    <property type="protein sequence ID" value="MBD8080119.1"/>
    <property type="molecule type" value="Genomic_DNA"/>
</dbReference>
<feature type="compositionally biased region" description="Pro residues" evidence="1">
    <location>
        <begin position="37"/>
        <end position="51"/>
    </location>
</feature>
<accession>A0A927PFV5</accession>
<evidence type="ECO:0000313" key="4">
    <source>
        <dbReference type="Proteomes" id="UP000610846"/>
    </source>
</evidence>
<dbReference type="RefSeq" id="WP_191829696.1">
    <property type="nucleotide sequence ID" value="NZ_JACYHB010000012.1"/>
</dbReference>
<dbReference type="InterPro" id="IPR058407">
    <property type="entry name" value="DUF8094"/>
</dbReference>
<evidence type="ECO:0000256" key="1">
    <source>
        <dbReference type="SAM" id="MobiDB-lite"/>
    </source>
</evidence>
<dbReference type="Proteomes" id="UP000610846">
    <property type="component" value="Unassembled WGS sequence"/>
</dbReference>